<name>A0A6H9YFY9_9ACTN</name>
<keyword evidence="3" id="KW-1185">Reference proteome</keyword>
<dbReference type="OrthoDB" id="9790349at2"/>
<dbReference type="Pfam" id="PF00856">
    <property type="entry name" value="SET"/>
    <property type="match status" value="1"/>
</dbReference>
<evidence type="ECO:0000313" key="3">
    <source>
        <dbReference type="Proteomes" id="UP000468735"/>
    </source>
</evidence>
<dbReference type="InterPro" id="IPR046341">
    <property type="entry name" value="SET_dom_sf"/>
</dbReference>
<comment type="caution">
    <text evidence="2">The sequence shown here is derived from an EMBL/GenBank/DDBJ whole genome shotgun (WGS) entry which is preliminary data.</text>
</comment>
<dbReference type="SUPFAM" id="SSF82199">
    <property type="entry name" value="SET domain"/>
    <property type="match status" value="1"/>
</dbReference>
<gene>
    <name evidence="2" type="ORF">F8566_44680</name>
</gene>
<reference evidence="2 3" key="1">
    <citation type="submission" date="2019-09" db="EMBL/GenBank/DDBJ databases">
        <title>Actinomadura physcomitrii sp. nov., a novel actinomycete isolated from moss [Physcomitrium sphaericum (Ludw) Fuernr].</title>
        <authorList>
            <person name="Zhuang X."/>
            <person name="Liu C."/>
        </authorList>
    </citation>
    <scope>NUCLEOTIDE SEQUENCE [LARGE SCALE GENOMIC DNA]</scope>
    <source>
        <strain evidence="2 3">HMC1</strain>
    </source>
</reference>
<feature type="domain" description="SET" evidence="1">
    <location>
        <begin position="27"/>
        <end position="70"/>
    </location>
</feature>
<dbReference type="Gene3D" id="2.170.270.10">
    <property type="entry name" value="SET domain"/>
    <property type="match status" value="1"/>
</dbReference>
<proteinExistence type="predicted"/>
<dbReference type="PANTHER" id="PTHR12350">
    <property type="entry name" value="HISTONE-LYSINE N-METHYLTRANSFERASE-RELATED"/>
    <property type="match status" value="1"/>
</dbReference>
<protein>
    <submittedName>
        <fullName evidence="2">SET domain-containing protein</fullName>
    </submittedName>
</protein>
<organism evidence="2 3">
    <name type="scientific">Actinomadura rudentiformis</name>
    <dbReference type="NCBI Taxonomy" id="359158"/>
    <lineage>
        <taxon>Bacteria</taxon>
        <taxon>Bacillati</taxon>
        <taxon>Actinomycetota</taxon>
        <taxon>Actinomycetes</taxon>
        <taxon>Streptosporangiales</taxon>
        <taxon>Thermomonosporaceae</taxon>
        <taxon>Actinomadura</taxon>
    </lineage>
</organism>
<dbReference type="Proteomes" id="UP000468735">
    <property type="component" value="Unassembled WGS sequence"/>
</dbReference>
<dbReference type="AlphaFoldDB" id="A0A6H9YFY9"/>
<evidence type="ECO:0000259" key="1">
    <source>
        <dbReference type="Pfam" id="PF00856"/>
    </source>
</evidence>
<dbReference type="PANTHER" id="PTHR12350:SF19">
    <property type="entry name" value="SET DOMAIN-CONTAINING PROTEIN"/>
    <property type="match status" value="1"/>
</dbReference>
<sequence length="132" mass="14723">MVGVIDRELDHNHAHASQIGEHRFVLHGGLTAKVNHSCDPNCGIRPNAGGAHDYVARQLITAGQEITFDYAMRNYTVEHFAVHCRCKSHRCRGLITGWKDLPAERKTDYHGLAAPYLLEIDDRTPVVPDGIN</sequence>
<dbReference type="InterPro" id="IPR053201">
    <property type="entry name" value="Flavunoidine_N-MTase"/>
</dbReference>
<dbReference type="EMBL" id="WBMT01000029">
    <property type="protein sequence ID" value="KAB2340665.1"/>
    <property type="molecule type" value="Genomic_DNA"/>
</dbReference>
<evidence type="ECO:0000313" key="2">
    <source>
        <dbReference type="EMBL" id="KAB2340665.1"/>
    </source>
</evidence>
<dbReference type="InterPro" id="IPR001214">
    <property type="entry name" value="SET_dom"/>
</dbReference>
<accession>A0A6H9YFY9</accession>